<feature type="compositionally biased region" description="Low complexity" evidence="1">
    <location>
        <begin position="28"/>
        <end position="37"/>
    </location>
</feature>
<accession>A0A9W6TVR9</accession>
<evidence type="ECO:0000256" key="1">
    <source>
        <dbReference type="SAM" id="MobiDB-lite"/>
    </source>
</evidence>
<evidence type="ECO:0000313" key="2">
    <source>
        <dbReference type="EMBL" id="GMF21442.1"/>
    </source>
</evidence>
<evidence type="ECO:0000313" key="3">
    <source>
        <dbReference type="Proteomes" id="UP001165121"/>
    </source>
</evidence>
<organism evidence="2 3">
    <name type="scientific">Phytophthora fragariaefolia</name>
    <dbReference type="NCBI Taxonomy" id="1490495"/>
    <lineage>
        <taxon>Eukaryota</taxon>
        <taxon>Sar</taxon>
        <taxon>Stramenopiles</taxon>
        <taxon>Oomycota</taxon>
        <taxon>Peronosporomycetes</taxon>
        <taxon>Peronosporales</taxon>
        <taxon>Peronosporaceae</taxon>
        <taxon>Phytophthora</taxon>
    </lineage>
</organism>
<dbReference type="AlphaFoldDB" id="A0A9W6TVR9"/>
<dbReference type="OrthoDB" id="106937at2759"/>
<reference evidence="2" key="1">
    <citation type="submission" date="2023-04" db="EMBL/GenBank/DDBJ databases">
        <title>Phytophthora fragariaefolia NBRC 109709.</title>
        <authorList>
            <person name="Ichikawa N."/>
            <person name="Sato H."/>
            <person name="Tonouchi N."/>
        </authorList>
    </citation>
    <scope>NUCLEOTIDE SEQUENCE</scope>
    <source>
        <strain evidence="2">NBRC 109709</strain>
    </source>
</reference>
<feature type="compositionally biased region" description="Low complexity" evidence="1">
    <location>
        <begin position="77"/>
        <end position="93"/>
    </location>
</feature>
<feature type="region of interest" description="Disordered" evidence="1">
    <location>
        <begin position="28"/>
        <end position="152"/>
    </location>
</feature>
<keyword evidence="3" id="KW-1185">Reference proteome</keyword>
<feature type="compositionally biased region" description="Basic and acidic residues" evidence="1">
    <location>
        <begin position="117"/>
        <end position="144"/>
    </location>
</feature>
<protein>
    <submittedName>
        <fullName evidence="2">Unnamed protein product</fullName>
    </submittedName>
</protein>
<comment type="caution">
    <text evidence="2">The sequence shown here is derived from an EMBL/GenBank/DDBJ whole genome shotgun (WGS) entry which is preliminary data.</text>
</comment>
<sequence length="225" mass="24022">MPLLLRASAPSPSIDELAFTVPLSAQSSQRSVSSAASELQRCPTHGRLSLRRRRSTAGTEADFLSCTDENCSDPRQLRSSSAQSLRDSSAQSLHGSSAQSVRGSSTQSLRGSSAAPKPKDAADVDFGDSKRLSRETQPDDDHLSSDSSYGSEAGRVSSVLSCGCSCADANELAITSSAVVIEDRQLAVVDKELRDFRKTLVRKLYTRLTKISGIGRRKSTAKPSI</sequence>
<dbReference type="Proteomes" id="UP001165121">
    <property type="component" value="Unassembled WGS sequence"/>
</dbReference>
<name>A0A9W6TVR9_9STRA</name>
<feature type="compositionally biased region" description="Polar residues" evidence="1">
    <location>
        <begin position="94"/>
        <end position="111"/>
    </location>
</feature>
<dbReference type="EMBL" id="BSXT01000227">
    <property type="protein sequence ID" value="GMF21442.1"/>
    <property type="molecule type" value="Genomic_DNA"/>
</dbReference>
<proteinExistence type="predicted"/>
<gene>
    <name evidence="2" type="ORF">Pfra01_000284900</name>
</gene>